<name>A0A6J4N7V7_9BACT</name>
<protein>
    <recommendedName>
        <fullName evidence="2">Carboxypeptidase regulatory-like domain-containing protein</fullName>
    </recommendedName>
</protein>
<proteinExistence type="predicted"/>
<accession>A0A6J4N7V7</accession>
<dbReference type="Gene3D" id="2.60.40.10">
    <property type="entry name" value="Immunoglobulins"/>
    <property type="match status" value="1"/>
</dbReference>
<organism evidence="1">
    <name type="scientific">uncultured Pyrinomonadaceae bacterium</name>
    <dbReference type="NCBI Taxonomy" id="2283094"/>
    <lineage>
        <taxon>Bacteria</taxon>
        <taxon>Pseudomonadati</taxon>
        <taxon>Acidobacteriota</taxon>
        <taxon>Blastocatellia</taxon>
        <taxon>Blastocatellales</taxon>
        <taxon>Pyrinomonadaceae</taxon>
        <taxon>environmental samples</taxon>
    </lineage>
</organism>
<dbReference type="InterPro" id="IPR013783">
    <property type="entry name" value="Ig-like_fold"/>
</dbReference>
<reference evidence="1" key="1">
    <citation type="submission" date="2020-02" db="EMBL/GenBank/DDBJ databases">
        <authorList>
            <person name="Meier V. D."/>
        </authorList>
    </citation>
    <scope>NUCLEOTIDE SEQUENCE</scope>
    <source>
        <strain evidence="1">AVDCRST_MAG74</strain>
    </source>
</reference>
<dbReference type="AlphaFoldDB" id="A0A6J4N7V7"/>
<dbReference type="EMBL" id="CADCUR010000009">
    <property type="protein sequence ID" value="CAA9377476.1"/>
    <property type="molecule type" value="Genomic_DNA"/>
</dbReference>
<sequence>MMSKRLNTFKLTQFQPPFNNFGKQNFKQLLTDWEGSGETALENKFEEIFSDGWEEKKSSREVVKVIYGDGATQETAIKFSSSNVEKRISAESWFINYQCGKENEGWKKERNFMTQSSNGEKIHNIWDIRLADGTRKTLYFNASTKECVAAANVVAGGWVLNPNGRGIDGAIVTFTESNGNVRYALTNKFGFYNFNNVMVGNTYTFNVTHKNYIFAPQIYSVNYEEFNLNFMANR</sequence>
<gene>
    <name evidence="1" type="ORF">AVDCRST_MAG74-94</name>
</gene>
<evidence type="ECO:0000313" key="1">
    <source>
        <dbReference type="EMBL" id="CAA9377476.1"/>
    </source>
</evidence>
<evidence type="ECO:0008006" key="2">
    <source>
        <dbReference type="Google" id="ProtNLM"/>
    </source>
</evidence>
<dbReference type="SUPFAM" id="SSF49478">
    <property type="entry name" value="Cna protein B-type domain"/>
    <property type="match status" value="1"/>
</dbReference>